<feature type="region of interest" description="Disordered" evidence="1">
    <location>
        <begin position="241"/>
        <end position="271"/>
    </location>
</feature>
<keyword evidence="3" id="KW-1185">Reference proteome</keyword>
<dbReference type="Proteomes" id="UP000765509">
    <property type="component" value="Unassembled WGS sequence"/>
</dbReference>
<name>A0A9Q3KMH0_9BASI</name>
<dbReference type="AlphaFoldDB" id="A0A9Q3KMH0"/>
<comment type="caution">
    <text evidence="2">The sequence shown here is derived from an EMBL/GenBank/DDBJ whole genome shotgun (WGS) entry which is preliminary data.</text>
</comment>
<protein>
    <submittedName>
        <fullName evidence="2">Uncharacterized protein</fullName>
    </submittedName>
</protein>
<gene>
    <name evidence="2" type="ORF">O181_122137</name>
</gene>
<evidence type="ECO:0000313" key="2">
    <source>
        <dbReference type="EMBL" id="MBW0582422.1"/>
    </source>
</evidence>
<accession>A0A9Q3KMH0</accession>
<reference evidence="2" key="1">
    <citation type="submission" date="2021-03" db="EMBL/GenBank/DDBJ databases">
        <title>Draft genome sequence of rust myrtle Austropuccinia psidii MF-1, a brazilian biotype.</title>
        <authorList>
            <person name="Quecine M.C."/>
            <person name="Pachon D.M.R."/>
            <person name="Bonatelli M.L."/>
            <person name="Correr F.H."/>
            <person name="Franceschini L.M."/>
            <person name="Leite T.F."/>
            <person name="Margarido G.R.A."/>
            <person name="Almeida C.A."/>
            <person name="Ferrarezi J.A."/>
            <person name="Labate C.A."/>
        </authorList>
    </citation>
    <scope>NUCLEOTIDE SEQUENCE</scope>
    <source>
        <strain evidence="2">MF-1</strain>
    </source>
</reference>
<dbReference type="OrthoDB" id="10261522at2759"/>
<sequence>MPLKSLHRIRLNSLNRLLPYLGAQELTIQGRGGTVTTTKIDPPPWVLRQFQPGTKLGPIGHTISFIANWSLLAPYGSYGPCAAVRTPRSVGRGLQANQAPFGLIQLGQRGKLASPQGQVGPKPQFDPPEPKLVTNPLDPKLANNLLDTNLAINPVGPIFGHGPLWTIFPAIASGNHQRPPDQLSKRFPQLKGNSFFPPCTPYSRFQVCVHIWYYIPLCTIFTQQSNGDVFRTKFHNLKSRSQNPTPIWKEDSSTHQSGNLWRQSEDHSRTPTTWPCRSWVGHFIQNYSKGILRGYKVFQSVYKASSISITLGQLIWSIQASIKQPVCPWPNCVNSTFHCGNSITQFIFKMARTVLAQLRQYSWCSTFQDQSFSFSHILATLQHLVTFSPVN</sequence>
<dbReference type="EMBL" id="AVOT02112451">
    <property type="protein sequence ID" value="MBW0582422.1"/>
    <property type="molecule type" value="Genomic_DNA"/>
</dbReference>
<organism evidence="2 3">
    <name type="scientific">Austropuccinia psidii MF-1</name>
    <dbReference type="NCBI Taxonomy" id="1389203"/>
    <lineage>
        <taxon>Eukaryota</taxon>
        <taxon>Fungi</taxon>
        <taxon>Dikarya</taxon>
        <taxon>Basidiomycota</taxon>
        <taxon>Pucciniomycotina</taxon>
        <taxon>Pucciniomycetes</taxon>
        <taxon>Pucciniales</taxon>
        <taxon>Sphaerophragmiaceae</taxon>
        <taxon>Austropuccinia</taxon>
    </lineage>
</organism>
<evidence type="ECO:0000256" key="1">
    <source>
        <dbReference type="SAM" id="MobiDB-lite"/>
    </source>
</evidence>
<evidence type="ECO:0000313" key="3">
    <source>
        <dbReference type="Proteomes" id="UP000765509"/>
    </source>
</evidence>
<proteinExistence type="predicted"/>